<dbReference type="NCBIfam" id="TIGR01357">
    <property type="entry name" value="aroB"/>
    <property type="match status" value="1"/>
</dbReference>
<dbReference type="PIRSF" id="PIRSF001455">
    <property type="entry name" value="DHQ_synth"/>
    <property type="match status" value="1"/>
</dbReference>
<dbReference type="UniPathway" id="UPA00053">
    <property type="reaction ID" value="UER00085"/>
</dbReference>
<dbReference type="GO" id="GO:0003856">
    <property type="term" value="F:3-dehydroquinate synthase activity"/>
    <property type="evidence" value="ECO:0007669"/>
    <property type="project" value="UniProtKB-UniRule"/>
</dbReference>
<gene>
    <name evidence="17" type="primary">aroB</name>
    <name evidence="20" type="ORF">DQX05_09215</name>
</gene>
<keyword evidence="8 17" id="KW-0963">Cytoplasm</keyword>
<reference evidence="20 21" key="1">
    <citation type="submission" date="2018-09" db="EMBL/GenBank/DDBJ databases">
        <title>Paenibacillus SK2017-BO5.</title>
        <authorList>
            <person name="Piskunova J.V."/>
            <person name="Dubiley S.A."/>
            <person name="Severinov K.V."/>
        </authorList>
    </citation>
    <scope>NUCLEOTIDE SEQUENCE [LARGE SCALE GENOMIC DNA]</scope>
    <source>
        <strain evidence="20 21">BO5</strain>
    </source>
</reference>
<keyword evidence="11 17" id="KW-0547">Nucleotide-binding</keyword>
<dbReference type="HAMAP" id="MF_00110">
    <property type="entry name" value="DHQ_synthase"/>
    <property type="match status" value="1"/>
</dbReference>
<comment type="cofactor">
    <cofactor evidence="17">
        <name>Co(2+)</name>
        <dbReference type="ChEBI" id="CHEBI:48828"/>
    </cofactor>
    <cofactor evidence="17">
        <name>Zn(2+)</name>
        <dbReference type="ChEBI" id="CHEBI:29105"/>
    </cofactor>
    <text evidence="17">Binds 1 divalent metal cation per subunit. Can use either Co(2+) or Zn(2+).</text>
</comment>
<feature type="binding site" evidence="17">
    <location>
        <position position="194"/>
    </location>
    <ligand>
        <name>Zn(2+)</name>
        <dbReference type="ChEBI" id="CHEBI:29105"/>
    </ligand>
</feature>
<evidence type="ECO:0000256" key="14">
    <source>
        <dbReference type="ARBA" id="ARBA00023141"/>
    </source>
</evidence>
<dbReference type="GO" id="GO:0009073">
    <property type="term" value="P:aromatic amino acid family biosynthetic process"/>
    <property type="evidence" value="ECO:0007669"/>
    <property type="project" value="UniProtKB-KW"/>
</dbReference>
<evidence type="ECO:0000256" key="16">
    <source>
        <dbReference type="ARBA" id="ARBA00023285"/>
    </source>
</evidence>
<dbReference type="InterPro" id="IPR030960">
    <property type="entry name" value="DHQS/DOIS_N"/>
</dbReference>
<keyword evidence="10 17" id="KW-0479">Metal-binding</keyword>
<comment type="caution">
    <text evidence="20">The sequence shown here is derived from an EMBL/GenBank/DDBJ whole genome shotgun (WGS) entry which is preliminary data.</text>
</comment>
<evidence type="ECO:0000256" key="1">
    <source>
        <dbReference type="ARBA" id="ARBA00001393"/>
    </source>
</evidence>
<protein>
    <recommendedName>
        <fullName evidence="7 17">3-dehydroquinate synthase</fullName>
        <shortName evidence="17">DHQS</shortName>
        <ecNumber evidence="6 17">4.2.3.4</ecNumber>
    </recommendedName>
</protein>
<dbReference type="RefSeq" id="WP_119792904.1">
    <property type="nucleotide sequence ID" value="NZ_QYZD01000006.1"/>
</dbReference>
<dbReference type="PANTHER" id="PTHR43622:SF7">
    <property type="entry name" value="3-DEHYDROQUINATE SYNTHASE, CHLOROPLASTIC"/>
    <property type="match status" value="1"/>
</dbReference>
<evidence type="ECO:0000256" key="6">
    <source>
        <dbReference type="ARBA" id="ARBA00013031"/>
    </source>
</evidence>
<keyword evidence="13 17" id="KW-0520">NAD</keyword>
<sequence>MENKEAMQAVELRVDLGERSYPIWIGSGLLDRLGEASRQAGIPSGSPVLIITDEHVGRRYLNLAEQSLHAAGYRTASLTVPPGEQSKSLAVFEDCVRAALEAGCDRMSTVVALGGGVVGDLAGFVAASYMRGIRFIQVPTTILAHDSSVGGKVAVNHPLAKNIIGAFHQPKFVLYDTATLHSLPDRDVRSGLAEMVKHGLIWDAGFVDWCEANAAKLLAKDEEALAYGLAQGCAVKTAVVSQDERENGLRAILNLGHTIGHALEAVAGYGELMHGEAIAIGMVGSARLAERIGAATDVAARTEALMRQFGLPVSIPAGYSTEAILDAMMHDKKFKEGRTVFVLPTAIGKVEIRRDVPVELVRNIIEELKGETT</sequence>
<dbReference type="GO" id="GO:0009423">
    <property type="term" value="P:chorismate biosynthetic process"/>
    <property type="evidence" value="ECO:0007669"/>
    <property type="project" value="UniProtKB-UniRule"/>
</dbReference>
<evidence type="ECO:0000256" key="9">
    <source>
        <dbReference type="ARBA" id="ARBA00022605"/>
    </source>
</evidence>
<evidence type="ECO:0000256" key="2">
    <source>
        <dbReference type="ARBA" id="ARBA00001911"/>
    </source>
</evidence>
<dbReference type="FunFam" id="3.40.50.1970:FF:000001">
    <property type="entry name" value="3-dehydroquinate synthase"/>
    <property type="match status" value="1"/>
</dbReference>
<keyword evidence="14 17" id="KW-0057">Aromatic amino acid biosynthesis</keyword>
<dbReference type="Pfam" id="PF01761">
    <property type="entry name" value="DHQ_synthase"/>
    <property type="match status" value="1"/>
</dbReference>
<dbReference type="GO" id="GO:0000166">
    <property type="term" value="F:nucleotide binding"/>
    <property type="evidence" value="ECO:0007669"/>
    <property type="project" value="UniProtKB-KW"/>
</dbReference>
<feature type="binding site" evidence="17">
    <location>
        <position position="274"/>
    </location>
    <ligand>
        <name>Zn(2+)</name>
        <dbReference type="ChEBI" id="CHEBI:29105"/>
    </ligand>
</feature>
<organism evidence="20 21">
    <name type="scientific">Paenibacillus thiaminolyticus</name>
    <name type="common">Bacillus thiaminolyticus</name>
    <dbReference type="NCBI Taxonomy" id="49283"/>
    <lineage>
        <taxon>Bacteria</taxon>
        <taxon>Bacillati</taxon>
        <taxon>Bacillota</taxon>
        <taxon>Bacilli</taxon>
        <taxon>Bacillales</taxon>
        <taxon>Paenibacillaceae</taxon>
        <taxon>Paenibacillus</taxon>
    </lineage>
</organism>
<dbReference type="GO" id="GO:0046872">
    <property type="term" value="F:metal ion binding"/>
    <property type="evidence" value="ECO:0007669"/>
    <property type="project" value="UniProtKB-KW"/>
</dbReference>
<comment type="subcellular location">
    <subcellularLocation>
        <location evidence="3 17">Cytoplasm</location>
    </subcellularLocation>
</comment>
<accession>A0A3A3GKX5</accession>
<evidence type="ECO:0000256" key="12">
    <source>
        <dbReference type="ARBA" id="ARBA00022833"/>
    </source>
</evidence>
<evidence type="ECO:0000256" key="15">
    <source>
        <dbReference type="ARBA" id="ARBA00023239"/>
    </source>
</evidence>
<dbReference type="InterPro" id="IPR056179">
    <property type="entry name" value="DHQS_C"/>
</dbReference>
<dbReference type="GO" id="GO:0005737">
    <property type="term" value="C:cytoplasm"/>
    <property type="evidence" value="ECO:0007669"/>
    <property type="project" value="UniProtKB-SubCell"/>
</dbReference>
<dbReference type="AlphaFoldDB" id="A0A3A3GKX5"/>
<evidence type="ECO:0000256" key="7">
    <source>
        <dbReference type="ARBA" id="ARBA00017684"/>
    </source>
</evidence>
<dbReference type="OrthoDB" id="9806583at2"/>
<dbReference type="InterPro" id="IPR030963">
    <property type="entry name" value="DHQ_synth_fam"/>
</dbReference>
<comment type="cofactor">
    <cofactor evidence="2 17">
        <name>NAD(+)</name>
        <dbReference type="ChEBI" id="CHEBI:57540"/>
    </cofactor>
</comment>
<feature type="binding site" evidence="17">
    <location>
        <position position="152"/>
    </location>
    <ligand>
        <name>NAD(+)</name>
        <dbReference type="ChEBI" id="CHEBI:57540"/>
    </ligand>
</feature>
<evidence type="ECO:0000256" key="3">
    <source>
        <dbReference type="ARBA" id="ARBA00004496"/>
    </source>
</evidence>
<feature type="binding site" evidence="17">
    <location>
        <position position="257"/>
    </location>
    <ligand>
        <name>Zn(2+)</name>
        <dbReference type="ChEBI" id="CHEBI:29105"/>
    </ligand>
</feature>
<evidence type="ECO:0000313" key="21">
    <source>
        <dbReference type="Proteomes" id="UP000266177"/>
    </source>
</evidence>
<dbReference type="PANTHER" id="PTHR43622">
    <property type="entry name" value="3-DEHYDROQUINATE SYNTHASE"/>
    <property type="match status" value="1"/>
</dbReference>
<evidence type="ECO:0000256" key="8">
    <source>
        <dbReference type="ARBA" id="ARBA00022490"/>
    </source>
</evidence>
<feature type="domain" description="3-dehydroquinate synthase C-terminal" evidence="19">
    <location>
        <begin position="191"/>
        <end position="333"/>
    </location>
</feature>
<dbReference type="Gene3D" id="1.20.1090.10">
    <property type="entry name" value="Dehydroquinate synthase-like - alpha domain"/>
    <property type="match status" value="1"/>
</dbReference>
<comment type="caution">
    <text evidence="17">Lacks conserved residue(s) required for the propagation of feature annotation.</text>
</comment>
<keyword evidence="16 17" id="KW-0170">Cobalt</keyword>
<name>A0A3A3GKX5_PANTH</name>
<evidence type="ECO:0000256" key="10">
    <source>
        <dbReference type="ARBA" id="ARBA00022723"/>
    </source>
</evidence>
<feature type="binding site" evidence="17">
    <location>
        <begin position="116"/>
        <end position="120"/>
    </location>
    <ligand>
        <name>NAD(+)</name>
        <dbReference type="ChEBI" id="CHEBI:57540"/>
    </ligand>
</feature>
<comment type="similarity">
    <text evidence="5 17">Belongs to the sugar phosphate cyclases superfamily. Dehydroquinate synthase family.</text>
</comment>
<evidence type="ECO:0000256" key="11">
    <source>
        <dbReference type="ARBA" id="ARBA00022741"/>
    </source>
</evidence>
<dbReference type="GO" id="GO:0008652">
    <property type="term" value="P:amino acid biosynthetic process"/>
    <property type="evidence" value="ECO:0007669"/>
    <property type="project" value="UniProtKB-KW"/>
</dbReference>
<evidence type="ECO:0000259" key="19">
    <source>
        <dbReference type="Pfam" id="PF24621"/>
    </source>
</evidence>
<evidence type="ECO:0000313" key="20">
    <source>
        <dbReference type="EMBL" id="RJG24494.1"/>
    </source>
</evidence>
<comment type="function">
    <text evidence="17">Catalyzes the conversion of 3-deoxy-D-arabino-heptulosonate 7-phosphate (DAHP) to dehydroquinate (DHQ).</text>
</comment>
<dbReference type="EC" id="4.2.3.4" evidence="6 17"/>
<keyword evidence="15 17" id="KW-0456">Lyase</keyword>
<dbReference type="EMBL" id="QYZD01000006">
    <property type="protein sequence ID" value="RJG24494.1"/>
    <property type="molecule type" value="Genomic_DNA"/>
</dbReference>
<keyword evidence="12 17" id="KW-0862">Zinc</keyword>
<evidence type="ECO:0000259" key="18">
    <source>
        <dbReference type="Pfam" id="PF01761"/>
    </source>
</evidence>
<dbReference type="Gene3D" id="3.40.50.1970">
    <property type="match status" value="1"/>
</dbReference>
<feature type="binding site" evidence="17">
    <location>
        <position position="161"/>
    </location>
    <ligand>
        <name>NAD(+)</name>
        <dbReference type="ChEBI" id="CHEBI:57540"/>
    </ligand>
</feature>
<evidence type="ECO:0000256" key="17">
    <source>
        <dbReference type="HAMAP-Rule" id="MF_00110"/>
    </source>
</evidence>
<dbReference type="CDD" id="cd08195">
    <property type="entry name" value="DHQS"/>
    <property type="match status" value="1"/>
</dbReference>
<evidence type="ECO:0000256" key="5">
    <source>
        <dbReference type="ARBA" id="ARBA00005412"/>
    </source>
</evidence>
<feature type="binding site" evidence="17">
    <location>
        <begin position="140"/>
        <end position="141"/>
    </location>
    <ligand>
        <name>NAD(+)</name>
        <dbReference type="ChEBI" id="CHEBI:57540"/>
    </ligand>
</feature>
<dbReference type="SUPFAM" id="SSF56796">
    <property type="entry name" value="Dehydroquinate synthase-like"/>
    <property type="match status" value="1"/>
</dbReference>
<keyword evidence="9 17" id="KW-0028">Amino-acid biosynthesis</keyword>
<proteinExistence type="inferred from homology"/>
<dbReference type="Pfam" id="PF24621">
    <property type="entry name" value="DHQS_C"/>
    <property type="match status" value="1"/>
</dbReference>
<comment type="pathway">
    <text evidence="4 17">Metabolic intermediate biosynthesis; chorismate biosynthesis; chorismate from D-erythrose 4-phosphate and phosphoenolpyruvate: step 2/7.</text>
</comment>
<dbReference type="Proteomes" id="UP000266177">
    <property type="component" value="Unassembled WGS sequence"/>
</dbReference>
<dbReference type="InterPro" id="IPR016037">
    <property type="entry name" value="DHQ_synth_AroB"/>
</dbReference>
<feature type="domain" description="3-dehydroquinate synthase N-terminal" evidence="18">
    <location>
        <begin position="78"/>
        <end position="189"/>
    </location>
</feature>
<evidence type="ECO:0000256" key="4">
    <source>
        <dbReference type="ARBA" id="ARBA00004661"/>
    </source>
</evidence>
<comment type="catalytic activity">
    <reaction evidence="1 17">
        <text>7-phospho-2-dehydro-3-deoxy-D-arabino-heptonate = 3-dehydroquinate + phosphate</text>
        <dbReference type="Rhea" id="RHEA:21968"/>
        <dbReference type="ChEBI" id="CHEBI:32364"/>
        <dbReference type="ChEBI" id="CHEBI:43474"/>
        <dbReference type="ChEBI" id="CHEBI:58394"/>
        <dbReference type="EC" id="4.2.3.4"/>
    </reaction>
</comment>
<evidence type="ECO:0000256" key="13">
    <source>
        <dbReference type="ARBA" id="ARBA00023027"/>
    </source>
</evidence>
<dbReference type="InterPro" id="IPR050071">
    <property type="entry name" value="Dehydroquinate_synthase"/>
</dbReference>